<proteinExistence type="predicted"/>
<evidence type="ECO:0000313" key="2">
    <source>
        <dbReference type="RefSeq" id="XP_045552020.1"/>
    </source>
</evidence>
<keyword evidence="1" id="KW-1185">Reference proteome</keyword>
<name>A0ABM3CZM4_SALSA</name>
<gene>
    <name evidence="2" type="primary">LOC123723821</name>
</gene>
<protein>
    <submittedName>
        <fullName evidence="2">GPI-anchored protein pfl2</fullName>
    </submittedName>
</protein>
<accession>A0ABM3CZM4</accession>
<dbReference type="GeneID" id="123723821"/>
<evidence type="ECO:0000313" key="1">
    <source>
        <dbReference type="Proteomes" id="UP001652741"/>
    </source>
</evidence>
<dbReference type="Proteomes" id="UP001652741">
    <property type="component" value="Chromosome ssa15"/>
</dbReference>
<organism evidence="1 2">
    <name type="scientific">Salmo salar</name>
    <name type="common">Atlantic salmon</name>
    <dbReference type="NCBI Taxonomy" id="8030"/>
    <lineage>
        <taxon>Eukaryota</taxon>
        <taxon>Metazoa</taxon>
        <taxon>Chordata</taxon>
        <taxon>Craniata</taxon>
        <taxon>Vertebrata</taxon>
        <taxon>Euteleostomi</taxon>
        <taxon>Actinopterygii</taxon>
        <taxon>Neopterygii</taxon>
        <taxon>Teleostei</taxon>
        <taxon>Protacanthopterygii</taxon>
        <taxon>Salmoniformes</taxon>
        <taxon>Salmonidae</taxon>
        <taxon>Salmoninae</taxon>
        <taxon>Salmo</taxon>
    </lineage>
</organism>
<sequence length="118" mass="11623">MHHNAGLASSGLASSGLVSSGLASSGLASSGLASSSLASSSLASSSLASSSLASSSLASSSLASSSREVLQQLVTSYPLVIVTLHTFTQLAASSLIDIPKRVAIATDTRGKLWCVADV</sequence>
<dbReference type="RefSeq" id="XP_045552020.1">
    <property type="nucleotide sequence ID" value="XM_045696064.1"/>
</dbReference>
<reference evidence="2" key="1">
    <citation type="submission" date="2025-08" db="UniProtKB">
        <authorList>
            <consortium name="RefSeq"/>
        </authorList>
    </citation>
    <scope>IDENTIFICATION</scope>
</reference>